<dbReference type="Proteomes" id="UP000600918">
    <property type="component" value="Unassembled WGS sequence"/>
</dbReference>
<organism evidence="2 3">
    <name type="scientific">Vespula pensylvanica</name>
    <name type="common">Western yellow jacket</name>
    <name type="synonym">Wasp</name>
    <dbReference type="NCBI Taxonomy" id="30213"/>
    <lineage>
        <taxon>Eukaryota</taxon>
        <taxon>Metazoa</taxon>
        <taxon>Ecdysozoa</taxon>
        <taxon>Arthropoda</taxon>
        <taxon>Hexapoda</taxon>
        <taxon>Insecta</taxon>
        <taxon>Pterygota</taxon>
        <taxon>Neoptera</taxon>
        <taxon>Endopterygota</taxon>
        <taxon>Hymenoptera</taxon>
        <taxon>Apocrita</taxon>
        <taxon>Aculeata</taxon>
        <taxon>Vespoidea</taxon>
        <taxon>Vespidae</taxon>
        <taxon>Vespinae</taxon>
        <taxon>Vespula</taxon>
    </lineage>
</organism>
<name>A0A834JT22_VESPE</name>
<reference evidence="2" key="1">
    <citation type="journal article" date="2020" name="G3 (Bethesda)">
        <title>High-Quality Assemblies for Three Invasive Social Wasps from the &lt;i&gt;Vespula&lt;/i&gt; Genus.</title>
        <authorList>
            <person name="Harrop T.W.R."/>
            <person name="Guhlin J."/>
            <person name="McLaughlin G.M."/>
            <person name="Permina E."/>
            <person name="Stockwell P."/>
            <person name="Gilligan J."/>
            <person name="Le Lec M.F."/>
            <person name="Gruber M.A.M."/>
            <person name="Quinn O."/>
            <person name="Lovegrove M."/>
            <person name="Duncan E.J."/>
            <person name="Remnant E.J."/>
            <person name="Van Eeckhoven J."/>
            <person name="Graham B."/>
            <person name="Knapp R.A."/>
            <person name="Langford K.W."/>
            <person name="Kronenberg Z."/>
            <person name="Press M.O."/>
            <person name="Eacker S.M."/>
            <person name="Wilson-Rankin E.E."/>
            <person name="Purcell J."/>
            <person name="Lester P.J."/>
            <person name="Dearden P.K."/>
        </authorList>
    </citation>
    <scope>NUCLEOTIDE SEQUENCE</scope>
    <source>
        <strain evidence="2">Volc-1</strain>
    </source>
</reference>
<evidence type="ECO:0000313" key="3">
    <source>
        <dbReference type="Proteomes" id="UP000600918"/>
    </source>
</evidence>
<gene>
    <name evidence="2" type="ORF">H0235_016913</name>
</gene>
<feature type="compositionally biased region" description="Low complexity" evidence="1">
    <location>
        <begin position="63"/>
        <end position="82"/>
    </location>
</feature>
<proteinExistence type="predicted"/>
<accession>A0A834JT22</accession>
<feature type="compositionally biased region" description="Polar residues" evidence="1">
    <location>
        <begin position="48"/>
        <end position="62"/>
    </location>
</feature>
<keyword evidence="3" id="KW-1185">Reference proteome</keyword>
<feature type="region of interest" description="Disordered" evidence="1">
    <location>
        <begin position="39"/>
        <end position="82"/>
    </location>
</feature>
<comment type="caution">
    <text evidence="2">The sequence shown here is derived from an EMBL/GenBank/DDBJ whole genome shotgun (WGS) entry which is preliminary data.</text>
</comment>
<dbReference type="EMBL" id="JACSDY010000021">
    <property type="protein sequence ID" value="KAF7394318.1"/>
    <property type="molecule type" value="Genomic_DNA"/>
</dbReference>
<protein>
    <submittedName>
        <fullName evidence="2">Uncharacterized protein</fullName>
    </submittedName>
</protein>
<evidence type="ECO:0000313" key="2">
    <source>
        <dbReference type="EMBL" id="KAF7394318.1"/>
    </source>
</evidence>
<sequence>MTRGEVYKLTWLLSTSVEILGQNQATYVSEDITENITDCPTSCPDIPSVSTTSLENHSSVQKQQQQHQQQHQHQQQQQQQQQ</sequence>
<dbReference type="AlphaFoldDB" id="A0A834JT22"/>
<evidence type="ECO:0000256" key="1">
    <source>
        <dbReference type="SAM" id="MobiDB-lite"/>
    </source>
</evidence>